<sequence>MQFTNYQPFNMKKIIFICLCIVPAAFAQAQSVGINNDGSPPDGSAMLHIKSTSAGLLIPSMTDVQRLAIASPATGLLVYQTTAPAGFYYNNGTPATPNWLLLTTANNTWQTTGNASTTAGTNFLGTTDAVDVTLKTNNTERMRVKSAGQVIINGTTVKFSDDGLEGIGAGVTGALSSTIHYPINGFSSGAYSGVYGQNSGTGYGVSGENTSTGAGVMGSNSSTGTGVMGYSASTGTGVSGLSTSGNGVTGSTNSTTNSGIRGTNTNANGIGVVGLGNNMTTFNNTGSGAGVVAQGENFGLEAFASTASTAVANNKWAGYLDYLPGANSFAYIGGRYNGTDYAILSNGVKSTMVQDDQGRNRVMYCTESPEVLFQDMGTGQLVNGRAHISIDPVLARNITVTPDKPLKVFIQLEGECNGVYVTNKTTGGFDVIELHGGTSNTPFTYQLVANRANITDASGNVISNYSNTRFPVGPGRKESSVSLPVKECEATPRSYRGLPLGGGTAKDAN</sequence>
<accession>A0A1V9G0T6</accession>
<evidence type="ECO:0000256" key="2">
    <source>
        <dbReference type="SAM" id="SignalP"/>
    </source>
</evidence>
<reference evidence="3 4" key="1">
    <citation type="submission" date="2016-03" db="EMBL/GenBank/DDBJ databases">
        <title>Niastella vici sp. nov., isolated from farmland soil.</title>
        <authorList>
            <person name="Chen L."/>
            <person name="Wang D."/>
            <person name="Yang S."/>
            <person name="Wang G."/>
        </authorList>
    </citation>
    <scope>NUCLEOTIDE SEQUENCE [LARGE SCALE GENOMIC DNA]</scope>
    <source>
        <strain evidence="3 4">DJ57</strain>
    </source>
</reference>
<keyword evidence="4" id="KW-1185">Reference proteome</keyword>
<dbReference type="Proteomes" id="UP000192796">
    <property type="component" value="Unassembled WGS sequence"/>
</dbReference>
<feature type="region of interest" description="Disordered" evidence="1">
    <location>
        <begin position="241"/>
        <end position="262"/>
    </location>
</feature>
<feature type="signal peptide" evidence="2">
    <location>
        <begin position="1"/>
        <end position="29"/>
    </location>
</feature>
<evidence type="ECO:0000256" key="1">
    <source>
        <dbReference type="SAM" id="MobiDB-lite"/>
    </source>
</evidence>
<evidence type="ECO:0000313" key="3">
    <source>
        <dbReference type="EMBL" id="OQP64249.1"/>
    </source>
</evidence>
<name>A0A1V9G0T6_9BACT</name>
<dbReference type="AlphaFoldDB" id="A0A1V9G0T6"/>
<dbReference type="EMBL" id="LVYD01000042">
    <property type="protein sequence ID" value="OQP64249.1"/>
    <property type="molecule type" value="Genomic_DNA"/>
</dbReference>
<feature type="chain" id="PRO_5010692342" evidence="2">
    <location>
        <begin position="30"/>
        <end position="509"/>
    </location>
</feature>
<dbReference type="STRING" id="1703345.A3860_19930"/>
<keyword evidence="2" id="KW-0732">Signal</keyword>
<proteinExistence type="predicted"/>
<gene>
    <name evidence="3" type="ORF">A3860_19930</name>
</gene>
<organism evidence="3 4">
    <name type="scientific">Niastella vici</name>
    <dbReference type="NCBI Taxonomy" id="1703345"/>
    <lineage>
        <taxon>Bacteria</taxon>
        <taxon>Pseudomonadati</taxon>
        <taxon>Bacteroidota</taxon>
        <taxon>Chitinophagia</taxon>
        <taxon>Chitinophagales</taxon>
        <taxon>Chitinophagaceae</taxon>
        <taxon>Niastella</taxon>
    </lineage>
</organism>
<protein>
    <submittedName>
        <fullName evidence="3">Uncharacterized protein</fullName>
    </submittedName>
</protein>
<comment type="caution">
    <text evidence="3">The sequence shown here is derived from an EMBL/GenBank/DDBJ whole genome shotgun (WGS) entry which is preliminary data.</text>
</comment>
<evidence type="ECO:0000313" key="4">
    <source>
        <dbReference type="Proteomes" id="UP000192796"/>
    </source>
</evidence>